<dbReference type="Proteomes" id="UP000253426">
    <property type="component" value="Unassembled WGS sequence"/>
</dbReference>
<dbReference type="InterPro" id="IPR013324">
    <property type="entry name" value="RNA_pol_sigma_r3/r4-like"/>
</dbReference>
<dbReference type="Gene3D" id="1.10.10.10">
    <property type="entry name" value="Winged helix-like DNA-binding domain superfamily/Winged helix DNA-binding domain"/>
    <property type="match status" value="1"/>
</dbReference>
<evidence type="ECO:0000313" key="9">
    <source>
        <dbReference type="Proteomes" id="UP000253426"/>
    </source>
</evidence>
<dbReference type="PANTHER" id="PTHR43133:SF8">
    <property type="entry name" value="RNA POLYMERASE SIGMA FACTOR HI_1459-RELATED"/>
    <property type="match status" value="1"/>
</dbReference>
<keyword evidence="9" id="KW-1185">Reference proteome</keyword>
<organism evidence="8 9">
    <name type="scientific">Roseimicrobium gellanilyticum</name>
    <dbReference type="NCBI Taxonomy" id="748857"/>
    <lineage>
        <taxon>Bacteria</taxon>
        <taxon>Pseudomonadati</taxon>
        <taxon>Verrucomicrobiota</taxon>
        <taxon>Verrucomicrobiia</taxon>
        <taxon>Verrucomicrobiales</taxon>
        <taxon>Verrucomicrobiaceae</taxon>
        <taxon>Roseimicrobium</taxon>
    </lineage>
</organism>
<feature type="domain" description="RNA polymerase sigma-70 region 2" evidence="6">
    <location>
        <begin position="40"/>
        <end position="104"/>
    </location>
</feature>
<dbReference type="GO" id="GO:0003677">
    <property type="term" value="F:DNA binding"/>
    <property type="evidence" value="ECO:0007669"/>
    <property type="project" value="UniProtKB-KW"/>
</dbReference>
<accession>A0A366HVX4</accession>
<dbReference type="InterPro" id="IPR039425">
    <property type="entry name" value="RNA_pol_sigma-70-like"/>
</dbReference>
<dbReference type="RefSeq" id="WP_113956374.1">
    <property type="nucleotide sequence ID" value="NZ_QNRR01000001.1"/>
</dbReference>
<evidence type="ECO:0000259" key="6">
    <source>
        <dbReference type="Pfam" id="PF04542"/>
    </source>
</evidence>
<dbReference type="InterPro" id="IPR014284">
    <property type="entry name" value="RNA_pol_sigma-70_dom"/>
</dbReference>
<dbReference type="OrthoDB" id="196856at2"/>
<dbReference type="GO" id="GO:0016987">
    <property type="term" value="F:sigma factor activity"/>
    <property type="evidence" value="ECO:0007669"/>
    <property type="project" value="UniProtKB-KW"/>
</dbReference>
<dbReference type="GO" id="GO:0006352">
    <property type="term" value="P:DNA-templated transcription initiation"/>
    <property type="evidence" value="ECO:0007669"/>
    <property type="project" value="InterPro"/>
</dbReference>
<dbReference type="EMBL" id="QNRR01000001">
    <property type="protein sequence ID" value="RBP47438.1"/>
    <property type="molecule type" value="Genomic_DNA"/>
</dbReference>
<protein>
    <submittedName>
        <fullName evidence="8">RNA polymerase sigma-70 factor (ECF subfamily)</fullName>
    </submittedName>
</protein>
<comment type="similarity">
    <text evidence="1">Belongs to the sigma-70 factor family. ECF subfamily.</text>
</comment>
<evidence type="ECO:0000313" key="8">
    <source>
        <dbReference type="EMBL" id="RBP47438.1"/>
    </source>
</evidence>
<dbReference type="InterPro" id="IPR036388">
    <property type="entry name" value="WH-like_DNA-bd_sf"/>
</dbReference>
<dbReference type="Pfam" id="PF04542">
    <property type="entry name" value="Sigma70_r2"/>
    <property type="match status" value="1"/>
</dbReference>
<keyword evidence="2" id="KW-0805">Transcription regulation</keyword>
<evidence type="ECO:0000259" key="7">
    <source>
        <dbReference type="Pfam" id="PF08281"/>
    </source>
</evidence>
<sequence>MAFIPSGNGDSPPGDSGEREYISASVTAEAAEAVPWRQWYESHASRLLLYVRQWLPRRQDAEDAVQAGFVKFWKHRPEPVTEDTPLLYATVRCAALDLLKSQMRAAKRESDAGKEWDDRWWDAPTLEEQERAQVLQKAMQRLSEDHREVLLLKIWAEMTFAEIAQTLNENPNTVAARYRYALASLKKLLPEDCHERV</sequence>
<gene>
    <name evidence="8" type="ORF">DES53_101235</name>
</gene>
<reference evidence="8 9" key="1">
    <citation type="submission" date="2018-06" db="EMBL/GenBank/DDBJ databases">
        <title>Genomic Encyclopedia of Type Strains, Phase IV (KMG-IV): sequencing the most valuable type-strain genomes for metagenomic binning, comparative biology and taxonomic classification.</title>
        <authorList>
            <person name="Goeker M."/>
        </authorList>
    </citation>
    <scope>NUCLEOTIDE SEQUENCE [LARGE SCALE GENOMIC DNA]</scope>
    <source>
        <strain evidence="8 9">DSM 25532</strain>
    </source>
</reference>
<dbReference type="InterPro" id="IPR013249">
    <property type="entry name" value="RNA_pol_sigma70_r4_t2"/>
</dbReference>
<dbReference type="Pfam" id="PF08281">
    <property type="entry name" value="Sigma70_r4_2"/>
    <property type="match status" value="1"/>
</dbReference>
<dbReference type="SUPFAM" id="SSF88659">
    <property type="entry name" value="Sigma3 and sigma4 domains of RNA polymerase sigma factors"/>
    <property type="match status" value="1"/>
</dbReference>
<proteinExistence type="inferred from homology"/>
<feature type="domain" description="RNA polymerase sigma factor 70 region 4 type 2" evidence="7">
    <location>
        <begin position="134"/>
        <end position="184"/>
    </location>
</feature>
<evidence type="ECO:0000256" key="1">
    <source>
        <dbReference type="ARBA" id="ARBA00010641"/>
    </source>
</evidence>
<keyword evidence="4" id="KW-0238">DNA-binding</keyword>
<dbReference type="CDD" id="cd06171">
    <property type="entry name" value="Sigma70_r4"/>
    <property type="match status" value="1"/>
</dbReference>
<dbReference type="AlphaFoldDB" id="A0A366HVX4"/>
<evidence type="ECO:0000256" key="5">
    <source>
        <dbReference type="ARBA" id="ARBA00023163"/>
    </source>
</evidence>
<evidence type="ECO:0000256" key="2">
    <source>
        <dbReference type="ARBA" id="ARBA00023015"/>
    </source>
</evidence>
<dbReference type="PANTHER" id="PTHR43133">
    <property type="entry name" value="RNA POLYMERASE ECF-TYPE SIGMA FACTO"/>
    <property type="match status" value="1"/>
</dbReference>
<evidence type="ECO:0000256" key="3">
    <source>
        <dbReference type="ARBA" id="ARBA00023082"/>
    </source>
</evidence>
<comment type="caution">
    <text evidence="8">The sequence shown here is derived from an EMBL/GenBank/DDBJ whole genome shotgun (WGS) entry which is preliminary data.</text>
</comment>
<dbReference type="NCBIfam" id="TIGR02937">
    <property type="entry name" value="sigma70-ECF"/>
    <property type="match status" value="1"/>
</dbReference>
<dbReference type="Gene3D" id="1.10.1740.10">
    <property type="match status" value="1"/>
</dbReference>
<dbReference type="InterPro" id="IPR013325">
    <property type="entry name" value="RNA_pol_sigma_r2"/>
</dbReference>
<keyword evidence="3" id="KW-0731">Sigma factor</keyword>
<dbReference type="InterPro" id="IPR007627">
    <property type="entry name" value="RNA_pol_sigma70_r2"/>
</dbReference>
<keyword evidence="5" id="KW-0804">Transcription</keyword>
<name>A0A366HVX4_9BACT</name>
<evidence type="ECO:0000256" key="4">
    <source>
        <dbReference type="ARBA" id="ARBA00023125"/>
    </source>
</evidence>
<dbReference type="SUPFAM" id="SSF88946">
    <property type="entry name" value="Sigma2 domain of RNA polymerase sigma factors"/>
    <property type="match status" value="1"/>
</dbReference>